<evidence type="ECO:0008006" key="4">
    <source>
        <dbReference type="Google" id="ProtNLM"/>
    </source>
</evidence>
<dbReference type="Proteomes" id="UP001430374">
    <property type="component" value="Unassembled WGS sequence"/>
</dbReference>
<keyword evidence="3" id="KW-1185">Reference proteome</keyword>
<evidence type="ECO:0000313" key="3">
    <source>
        <dbReference type="Proteomes" id="UP001430374"/>
    </source>
</evidence>
<name>A0ABS9C4S0_9FLAO</name>
<reference evidence="2" key="1">
    <citation type="submission" date="2021-08" db="EMBL/GenBank/DDBJ databases">
        <title>Complete genome sequence of Chryseobacterium sp strain PS-8.</title>
        <authorList>
            <person name="Das S.K."/>
        </authorList>
    </citation>
    <scope>NUCLEOTIDE SEQUENCE</scope>
    <source>
        <strain evidence="2">PS-8</strain>
    </source>
</reference>
<dbReference type="RefSeq" id="WP_235130858.1">
    <property type="nucleotide sequence ID" value="NZ_JACSGT010000001.1"/>
</dbReference>
<feature type="coiled-coil region" evidence="1">
    <location>
        <begin position="85"/>
        <end position="112"/>
    </location>
</feature>
<accession>A0ABS9C4S0</accession>
<gene>
    <name evidence="2" type="ORF">H9Q08_07640</name>
</gene>
<sequence length="139" mass="16105">MGNVWVDLKDKNNLYRNLILLKSYFLSNGHMDVSQGTDCMKIKESIKELLEDDFEVNYFNKNLDFLLSEGIFKSYSYLGLTKIGINHVERLIDELNELSEEEKEIIKKSNTEKLAKFLDISSKFASTVNPIISIFNLIK</sequence>
<evidence type="ECO:0000313" key="2">
    <source>
        <dbReference type="EMBL" id="MCF2219174.1"/>
    </source>
</evidence>
<dbReference type="EMBL" id="JACSGT010000001">
    <property type="protein sequence ID" value="MCF2219174.1"/>
    <property type="molecule type" value="Genomic_DNA"/>
</dbReference>
<evidence type="ECO:0000256" key="1">
    <source>
        <dbReference type="SAM" id="Coils"/>
    </source>
</evidence>
<comment type="caution">
    <text evidence="2">The sequence shown here is derived from an EMBL/GenBank/DDBJ whole genome shotgun (WGS) entry which is preliminary data.</text>
</comment>
<proteinExistence type="predicted"/>
<protein>
    <recommendedName>
        <fullName evidence="4">DUF2513 domain-containing protein</fullName>
    </recommendedName>
</protein>
<organism evidence="2 3">
    <name type="scientific">Chryseobacterium indicum</name>
    <dbReference type="NCBI Taxonomy" id="2766954"/>
    <lineage>
        <taxon>Bacteria</taxon>
        <taxon>Pseudomonadati</taxon>
        <taxon>Bacteroidota</taxon>
        <taxon>Flavobacteriia</taxon>
        <taxon>Flavobacteriales</taxon>
        <taxon>Weeksellaceae</taxon>
        <taxon>Chryseobacterium group</taxon>
        <taxon>Chryseobacterium</taxon>
    </lineage>
</organism>
<keyword evidence="1" id="KW-0175">Coiled coil</keyword>